<feature type="transmembrane region" description="Helical" evidence="1">
    <location>
        <begin position="296"/>
        <end position="320"/>
    </location>
</feature>
<feature type="transmembrane region" description="Helical" evidence="1">
    <location>
        <begin position="196"/>
        <end position="215"/>
    </location>
</feature>
<dbReference type="EMBL" id="PFAL01000015">
    <property type="protein sequence ID" value="PIR95573.1"/>
    <property type="molecule type" value="Genomic_DNA"/>
</dbReference>
<keyword evidence="1" id="KW-0812">Transmembrane</keyword>
<name>A0A2H0V926_9BACT</name>
<feature type="transmembrane region" description="Helical" evidence="1">
    <location>
        <begin position="143"/>
        <end position="163"/>
    </location>
</feature>
<keyword evidence="1" id="KW-1133">Transmembrane helix</keyword>
<evidence type="ECO:0000313" key="3">
    <source>
        <dbReference type="Proteomes" id="UP000229972"/>
    </source>
</evidence>
<feature type="transmembrane region" description="Helical" evidence="1">
    <location>
        <begin position="169"/>
        <end position="187"/>
    </location>
</feature>
<comment type="caution">
    <text evidence="2">The sequence shown here is derived from an EMBL/GenBank/DDBJ whole genome shotgun (WGS) entry which is preliminary data.</text>
</comment>
<evidence type="ECO:0000256" key="1">
    <source>
        <dbReference type="SAM" id="Phobius"/>
    </source>
</evidence>
<dbReference type="Pfam" id="PF07907">
    <property type="entry name" value="YibE_F"/>
    <property type="match status" value="1"/>
</dbReference>
<gene>
    <name evidence="2" type="ORF">COT93_01415</name>
</gene>
<evidence type="ECO:0008006" key="4">
    <source>
        <dbReference type="Google" id="ProtNLM"/>
    </source>
</evidence>
<dbReference type="InterPro" id="IPR012507">
    <property type="entry name" value="YibE_F"/>
</dbReference>
<protein>
    <recommendedName>
        <fullName evidence="4">YibE/F family protein</fullName>
    </recommendedName>
</protein>
<dbReference type="PANTHER" id="PTHR41771:SF1">
    <property type="entry name" value="MEMBRANE PROTEIN"/>
    <property type="match status" value="1"/>
</dbReference>
<evidence type="ECO:0000313" key="2">
    <source>
        <dbReference type="EMBL" id="PIR95573.1"/>
    </source>
</evidence>
<reference evidence="3" key="1">
    <citation type="submission" date="2017-09" db="EMBL/GenBank/DDBJ databases">
        <title>Depth-based differentiation of microbial function through sediment-hosted aquifers and enrichment of novel symbionts in the deep terrestrial subsurface.</title>
        <authorList>
            <person name="Probst A.J."/>
            <person name="Ladd B."/>
            <person name="Jarett J.K."/>
            <person name="Geller-Mcgrath D.E."/>
            <person name="Sieber C.M.K."/>
            <person name="Emerson J.B."/>
            <person name="Anantharaman K."/>
            <person name="Thomas B.C."/>
            <person name="Malmstrom R."/>
            <person name="Stieglmeier M."/>
            <person name="Klingl A."/>
            <person name="Woyke T."/>
            <person name="Ryan C.M."/>
            <person name="Banfield J.F."/>
        </authorList>
    </citation>
    <scope>NUCLEOTIDE SEQUENCE [LARGE SCALE GENOMIC DNA]</scope>
</reference>
<organism evidence="2 3">
    <name type="scientific">Candidatus Falkowbacteria bacterium CG10_big_fil_rev_8_21_14_0_10_37_18</name>
    <dbReference type="NCBI Taxonomy" id="1974562"/>
    <lineage>
        <taxon>Bacteria</taxon>
        <taxon>Candidatus Falkowiibacteriota</taxon>
    </lineage>
</organism>
<keyword evidence="1" id="KW-0472">Membrane</keyword>
<sequence>MKMFKRISILLALIILVIPHLLMAATAQDEVVNFRSRVTEIIQVEEKTREDGVTFQQQDLRLLGLEGIWKDREIIYRGISDIEVTNVNQYKVGDEVYVDGYTNQSGQDIFYVVDFVRSGYLYILFIIFVLLVLIIGRFKGLKALLSLFLSFVVIVKFVLPQILNGQDPFLISLLGGLFILGIIIYLTEGFQRKSHIAILSVLISLSATLVLSVIFTKLTKLSGLAQEEAAFLIGAGNIEINFQGLLLAGFIIGAIGVLDDIIVGQIEAVEQIKEANPNLSAKEVFSLAYKVGNAHLGAIINTLFLTYVGAALPLLLLFILNQSSGLTFNRLINTEIVSTEIVRTLVGSIGVILSMPIATFLAAMQPGNKK</sequence>
<proteinExistence type="predicted"/>
<dbReference type="AlphaFoldDB" id="A0A2H0V926"/>
<dbReference type="Proteomes" id="UP000229972">
    <property type="component" value="Unassembled WGS sequence"/>
</dbReference>
<feature type="transmembrane region" description="Helical" evidence="1">
    <location>
        <begin position="119"/>
        <end position="136"/>
    </location>
</feature>
<dbReference type="PANTHER" id="PTHR41771">
    <property type="entry name" value="MEMBRANE PROTEIN-RELATED"/>
    <property type="match status" value="1"/>
</dbReference>
<accession>A0A2H0V926</accession>
<feature type="transmembrane region" description="Helical" evidence="1">
    <location>
        <begin position="341"/>
        <end position="364"/>
    </location>
</feature>